<dbReference type="Proteomes" id="UP000251960">
    <property type="component" value="Chromosome 5"/>
</dbReference>
<reference evidence="1" key="1">
    <citation type="journal article" date="2018" name="Nat. Genet.">
        <title>Extensive intraspecific gene order and gene structural variations between Mo17 and other maize genomes.</title>
        <authorList>
            <person name="Sun S."/>
            <person name="Zhou Y."/>
            <person name="Chen J."/>
            <person name="Shi J."/>
            <person name="Zhao H."/>
            <person name="Zhao H."/>
            <person name="Song W."/>
            <person name="Zhang M."/>
            <person name="Cui Y."/>
            <person name="Dong X."/>
            <person name="Liu H."/>
            <person name="Ma X."/>
            <person name="Jiao Y."/>
            <person name="Wang B."/>
            <person name="Wei X."/>
            <person name="Stein J.C."/>
            <person name="Glaubitz J.C."/>
            <person name="Lu F."/>
            <person name="Yu G."/>
            <person name="Liang C."/>
            <person name="Fengler K."/>
            <person name="Li B."/>
            <person name="Rafalski A."/>
            <person name="Schnable P.S."/>
            <person name="Ware D.H."/>
            <person name="Buckler E.S."/>
            <person name="Lai J."/>
        </authorList>
    </citation>
    <scope>NUCLEOTIDE SEQUENCE [LARGE SCALE GENOMIC DNA]</scope>
    <source>
        <tissue evidence="1">Seedling</tissue>
    </source>
</reference>
<organism evidence="1">
    <name type="scientific">Zea mays</name>
    <name type="common">Maize</name>
    <dbReference type="NCBI Taxonomy" id="4577"/>
    <lineage>
        <taxon>Eukaryota</taxon>
        <taxon>Viridiplantae</taxon>
        <taxon>Streptophyta</taxon>
        <taxon>Embryophyta</taxon>
        <taxon>Tracheophyta</taxon>
        <taxon>Spermatophyta</taxon>
        <taxon>Magnoliopsida</taxon>
        <taxon>Liliopsida</taxon>
        <taxon>Poales</taxon>
        <taxon>Poaceae</taxon>
        <taxon>PACMAD clade</taxon>
        <taxon>Panicoideae</taxon>
        <taxon>Andropogonodae</taxon>
        <taxon>Andropogoneae</taxon>
        <taxon>Tripsacinae</taxon>
        <taxon>Zea</taxon>
    </lineage>
</organism>
<protein>
    <submittedName>
        <fullName evidence="1">Uncharacterized protein</fullName>
    </submittedName>
</protein>
<dbReference type="AlphaFoldDB" id="A0A3L6ENS7"/>
<proteinExistence type="predicted"/>
<comment type="caution">
    <text evidence="1">The sequence shown here is derived from an EMBL/GenBank/DDBJ whole genome shotgun (WGS) entry which is preliminary data.</text>
</comment>
<dbReference type="EMBL" id="NCVQ01000006">
    <property type="protein sequence ID" value="PWZ22308.1"/>
    <property type="molecule type" value="Genomic_DNA"/>
</dbReference>
<gene>
    <name evidence="1" type="ORF">Zm00014a_009919</name>
</gene>
<name>A0A3L6ENS7_MAIZE</name>
<sequence length="245" mass="26206">MYACTSCALAPRCSARRNLNLDESRLVPEPMTRVAGKPDSFQATWVSTSTGLDTTSSSASGDCSASGGTILRNSATFRWSRSSLVSPGIWRAPAVTMARSEPLVTDMSVPDTRRVRGRNAAACCRSSISPRSLSGSASTSAISSARSRVRMVCAMAIPTLPAPITDTLVSLRRWCGDVGVTPPSVTGRKKPEEAPLASKPSSESDEAFFIIYLSHCFALLWLGLPASWSRSWFVDAEMISPGCYL</sequence>
<accession>A0A3L6ENS7</accession>
<evidence type="ECO:0000313" key="1">
    <source>
        <dbReference type="EMBL" id="PWZ22308.1"/>
    </source>
</evidence>